<evidence type="ECO:0000259" key="1">
    <source>
        <dbReference type="Pfam" id="PF22925"/>
    </source>
</evidence>
<sequence length="87" mass="10282">MGLKRIGKTTLLGLSYDTNMEWSVMPELSARQVIKWELNKTYHVVLKMHDGVGSVYVDGTLFWMMRLRNSFNEQLDAVSHFYVWRVR</sequence>
<comment type="caution">
    <text evidence="2">The sequence shown here is derived from an EMBL/GenBank/DDBJ whole genome shotgun (WGS) entry which is preliminary data.</text>
</comment>
<dbReference type="SUPFAM" id="SSF49899">
    <property type="entry name" value="Concanavalin A-like lectins/glucanases"/>
    <property type="match status" value="1"/>
</dbReference>
<dbReference type="Proteomes" id="UP000007350">
    <property type="component" value="Unassembled WGS sequence"/>
</dbReference>
<dbReference type="Gene3D" id="2.60.120.200">
    <property type="match status" value="1"/>
</dbReference>
<organism evidence="2 3">
    <name type="scientific">Trypanosoma cruzi marinkellei</name>
    <dbReference type="NCBI Taxonomy" id="85056"/>
    <lineage>
        <taxon>Eukaryota</taxon>
        <taxon>Discoba</taxon>
        <taxon>Euglenozoa</taxon>
        <taxon>Kinetoplastea</taxon>
        <taxon>Metakinetoplastina</taxon>
        <taxon>Trypanosomatida</taxon>
        <taxon>Trypanosomatidae</taxon>
        <taxon>Trypanosoma</taxon>
        <taxon>Schizotrypanum</taxon>
    </lineage>
</organism>
<dbReference type="InterPro" id="IPR013320">
    <property type="entry name" value="ConA-like_dom_sf"/>
</dbReference>
<dbReference type="AlphaFoldDB" id="K2NBE6"/>
<gene>
    <name evidence="2" type="ORF">MOQ_009927</name>
</gene>
<evidence type="ECO:0000313" key="2">
    <source>
        <dbReference type="EMBL" id="EKF26382.1"/>
    </source>
</evidence>
<dbReference type="EMBL" id="AHKC01020947">
    <property type="protein sequence ID" value="EKF26382.1"/>
    <property type="molecule type" value="Genomic_DNA"/>
</dbReference>
<dbReference type="Pfam" id="PF22925">
    <property type="entry name" value="TS_C"/>
    <property type="match status" value="1"/>
</dbReference>
<keyword evidence="3" id="KW-1185">Reference proteome</keyword>
<dbReference type="InterPro" id="IPR055239">
    <property type="entry name" value="TS_C"/>
</dbReference>
<proteinExistence type="predicted"/>
<protein>
    <submittedName>
        <fullName evidence="2">Trans-sialidase, putative</fullName>
    </submittedName>
</protein>
<feature type="domain" description="Trans-sialidase C-terminal" evidence="1">
    <location>
        <begin position="5"/>
        <end position="83"/>
    </location>
</feature>
<accession>K2NBE6</accession>
<name>K2NBE6_TRYCR</name>
<reference evidence="2 3" key="1">
    <citation type="journal article" date="2012" name="BMC Genomics">
        <title>Comparative genomic analysis of human infective Trypanosoma cruzi lineages with the bat-restricted subspecies T. cruzi marinkellei.</title>
        <authorList>
            <person name="Franzen O."/>
            <person name="Talavera-Lopez C."/>
            <person name="Ochaya S."/>
            <person name="Butler C.E."/>
            <person name="Messenger L.A."/>
            <person name="Lewis M.D."/>
            <person name="Llewellyn M.S."/>
            <person name="Marinkelle C.J."/>
            <person name="Tyler K.M."/>
            <person name="Miles M.A."/>
            <person name="Andersson B."/>
        </authorList>
    </citation>
    <scope>NUCLEOTIDE SEQUENCE [LARGE SCALE GENOMIC DNA]</scope>
    <source>
        <strain evidence="2 3">B7</strain>
    </source>
</reference>
<evidence type="ECO:0000313" key="3">
    <source>
        <dbReference type="Proteomes" id="UP000007350"/>
    </source>
</evidence>